<dbReference type="SUPFAM" id="SSF47616">
    <property type="entry name" value="GST C-terminal domain-like"/>
    <property type="match status" value="1"/>
</dbReference>
<dbReference type="OMA" id="INGRCPW"/>
<dbReference type="WBParaSite" id="NBR_0000264201-mRNA-1">
    <property type="protein sequence ID" value="NBR_0000264201-mRNA-1"/>
    <property type="gene ID" value="NBR_0000264201"/>
</dbReference>
<evidence type="ECO:0000256" key="3">
    <source>
        <dbReference type="ARBA" id="ARBA00038317"/>
    </source>
</evidence>
<comment type="similarity">
    <text evidence="3">Belongs to the GST superfamily. Sigma family.</text>
</comment>
<dbReference type="PROSITE" id="PS50404">
    <property type="entry name" value="GST_NTER"/>
    <property type="match status" value="1"/>
</dbReference>
<dbReference type="InterPro" id="IPR036249">
    <property type="entry name" value="Thioredoxin-like_sf"/>
</dbReference>
<evidence type="ECO:0000256" key="4">
    <source>
        <dbReference type="ARBA" id="ARBA00047960"/>
    </source>
</evidence>
<evidence type="ECO:0000259" key="7">
    <source>
        <dbReference type="PROSITE" id="PS50405"/>
    </source>
</evidence>
<dbReference type="FunFam" id="1.20.1050.10:FF:000031">
    <property type="entry name" value="Glutathione S-Transferase"/>
    <property type="match status" value="1"/>
</dbReference>
<dbReference type="Pfam" id="PF14497">
    <property type="entry name" value="GST_C_3"/>
    <property type="match status" value="1"/>
</dbReference>
<dbReference type="SUPFAM" id="SSF52833">
    <property type="entry name" value="Thioredoxin-like"/>
    <property type="match status" value="1"/>
</dbReference>
<dbReference type="InterPro" id="IPR010987">
    <property type="entry name" value="Glutathione-S-Trfase_C-like"/>
</dbReference>
<reference evidence="10" key="1">
    <citation type="submission" date="2017-02" db="UniProtKB">
        <authorList>
            <consortium name="WormBaseParasite"/>
        </authorList>
    </citation>
    <scope>IDENTIFICATION</scope>
</reference>
<comment type="catalytic activity">
    <reaction evidence="4">
        <text>RX + glutathione = an S-substituted glutathione + a halide anion + H(+)</text>
        <dbReference type="Rhea" id="RHEA:16437"/>
        <dbReference type="ChEBI" id="CHEBI:15378"/>
        <dbReference type="ChEBI" id="CHEBI:16042"/>
        <dbReference type="ChEBI" id="CHEBI:17792"/>
        <dbReference type="ChEBI" id="CHEBI:57925"/>
        <dbReference type="ChEBI" id="CHEBI:90779"/>
        <dbReference type="EC" id="2.5.1.18"/>
    </reaction>
</comment>
<dbReference type="SFLD" id="SFLDS00019">
    <property type="entry name" value="Glutathione_Transferase_(cytos"/>
    <property type="match status" value="1"/>
</dbReference>
<organism evidence="10">
    <name type="scientific">Nippostrongylus brasiliensis</name>
    <name type="common">Rat hookworm</name>
    <dbReference type="NCBI Taxonomy" id="27835"/>
    <lineage>
        <taxon>Eukaryota</taxon>
        <taxon>Metazoa</taxon>
        <taxon>Ecdysozoa</taxon>
        <taxon>Nematoda</taxon>
        <taxon>Chromadorea</taxon>
        <taxon>Rhabditida</taxon>
        <taxon>Rhabditina</taxon>
        <taxon>Rhabditomorpha</taxon>
        <taxon>Strongyloidea</taxon>
        <taxon>Heligmosomidae</taxon>
        <taxon>Nippostrongylus</taxon>
    </lineage>
</organism>
<dbReference type="EC" id="2.5.1.18" evidence="1"/>
<dbReference type="CDD" id="cd03192">
    <property type="entry name" value="GST_C_Sigma_like"/>
    <property type="match status" value="1"/>
</dbReference>
<evidence type="ECO:0000313" key="9">
    <source>
        <dbReference type="Proteomes" id="UP000271162"/>
    </source>
</evidence>
<dbReference type="PROSITE" id="PS50405">
    <property type="entry name" value="GST_CTER"/>
    <property type="match status" value="1"/>
</dbReference>
<name>A0A0N4XJE0_NIPBR</name>
<keyword evidence="2" id="KW-0808">Transferase</keyword>
<evidence type="ECO:0000259" key="6">
    <source>
        <dbReference type="PROSITE" id="PS50404"/>
    </source>
</evidence>
<dbReference type="InterPro" id="IPR050213">
    <property type="entry name" value="GST_superfamily"/>
</dbReference>
<dbReference type="GO" id="GO:0005737">
    <property type="term" value="C:cytoplasm"/>
    <property type="evidence" value="ECO:0007669"/>
    <property type="project" value="UniProtKB-ARBA"/>
</dbReference>
<dbReference type="EMBL" id="UYSL01003195">
    <property type="protein sequence ID" value="VDL66232.1"/>
    <property type="molecule type" value="Genomic_DNA"/>
</dbReference>
<proteinExistence type="inferred from homology"/>
<dbReference type="Gene3D" id="3.40.30.10">
    <property type="entry name" value="Glutaredoxin"/>
    <property type="match status" value="1"/>
</dbReference>
<keyword evidence="9" id="KW-1185">Reference proteome</keyword>
<dbReference type="PANTHER" id="PTHR11571:SF256">
    <property type="entry name" value="GST C-TERMINAL DOMAIN-CONTAINING PROTEIN-RELATED"/>
    <property type="match status" value="1"/>
</dbReference>
<sequence length="180" mass="20647">EHYQAGIRTNIKFYQQVFSETPFGLLPVLEVDGKQLSQSNTIARYLARKFGYAGKTPFEEALVDSIADQYNDFFVEILPYFLTILGFRPGDEKTLAKELVLPAREKFFTHMTKWLKNSKSGFLVGDSVTWADLLVAEFAELTTRIPNFYDGFSEVKAHADKIRSIPTLKKWIESRPRTPL</sequence>
<gene>
    <name evidence="8" type="ORF">NBR_LOCUS2643</name>
</gene>
<feature type="domain" description="GST N-terminal" evidence="6">
    <location>
        <begin position="1"/>
        <end position="54"/>
    </location>
</feature>
<evidence type="ECO:0000256" key="2">
    <source>
        <dbReference type="ARBA" id="ARBA00022679"/>
    </source>
</evidence>
<dbReference type="STRING" id="27835.A0A0N4XJE0"/>
<dbReference type="Pfam" id="PF02798">
    <property type="entry name" value="GST_N"/>
    <property type="match status" value="1"/>
</dbReference>
<dbReference type="GO" id="GO:0004364">
    <property type="term" value="F:glutathione transferase activity"/>
    <property type="evidence" value="ECO:0007669"/>
    <property type="project" value="UniProtKB-EC"/>
</dbReference>
<dbReference type="AlphaFoldDB" id="A0A0N4XJE0"/>
<dbReference type="InterPro" id="IPR004045">
    <property type="entry name" value="Glutathione_S-Trfase_N"/>
</dbReference>
<protein>
    <recommendedName>
        <fullName evidence="1">glutathione transferase</fullName>
        <ecNumber evidence="1">2.5.1.18</ecNumber>
    </recommendedName>
    <alternativeName>
        <fullName evidence="5">GST class-sigma</fullName>
    </alternativeName>
</protein>
<evidence type="ECO:0000313" key="10">
    <source>
        <dbReference type="WBParaSite" id="NBR_0000264201-mRNA-1"/>
    </source>
</evidence>
<dbReference type="InterPro" id="IPR004046">
    <property type="entry name" value="GST_C"/>
</dbReference>
<dbReference type="InterPro" id="IPR036282">
    <property type="entry name" value="Glutathione-S-Trfase_C_sf"/>
</dbReference>
<dbReference type="Proteomes" id="UP000271162">
    <property type="component" value="Unassembled WGS sequence"/>
</dbReference>
<evidence type="ECO:0000256" key="5">
    <source>
        <dbReference type="ARBA" id="ARBA00078118"/>
    </source>
</evidence>
<dbReference type="PANTHER" id="PTHR11571">
    <property type="entry name" value="GLUTATHIONE S-TRANSFERASE"/>
    <property type="match status" value="1"/>
</dbReference>
<feature type="domain" description="GST C-terminal" evidence="7">
    <location>
        <begin position="56"/>
        <end position="180"/>
    </location>
</feature>
<dbReference type="GO" id="GO:0006749">
    <property type="term" value="P:glutathione metabolic process"/>
    <property type="evidence" value="ECO:0007669"/>
    <property type="project" value="TreeGrafter"/>
</dbReference>
<dbReference type="Gene3D" id="1.20.1050.10">
    <property type="match status" value="1"/>
</dbReference>
<evidence type="ECO:0000313" key="8">
    <source>
        <dbReference type="EMBL" id="VDL66232.1"/>
    </source>
</evidence>
<dbReference type="InterPro" id="IPR040079">
    <property type="entry name" value="Glutathione_S-Trfase"/>
</dbReference>
<evidence type="ECO:0000256" key="1">
    <source>
        <dbReference type="ARBA" id="ARBA00012452"/>
    </source>
</evidence>
<reference evidence="8 9" key="2">
    <citation type="submission" date="2018-11" db="EMBL/GenBank/DDBJ databases">
        <authorList>
            <consortium name="Pathogen Informatics"/>
        </authorList>
    </citation>
    <scope>NUCLEOTIDE SEQUENCE [LARGE SCALE GENOMIC DNA]</scope>
</reference>
<accession>A0A0N4XJE0</accession>